<reference evidence="1 2" key="1">
    <citation type="journal article" date="2016" name="Nat. Commun.">
        <title>Thousands of microbial genomes shed light on interconnected biogeochemical processes in an aquifer system.</title>
        <authorList>
            <person name="Anantharaman K."/>
            <person name="Brown C.T."/>
            <person name="Hug L.A."/>
            <person name="Sharon I."/>
            <person name="Castelle C.J."/>
            <person name="Probst A.J."/>
            <person name="Thomas B.C."/>
            <person name="Singh A."/>
            <person name="Wilkins M.J."/>
            <person name="Karaoz U."/>
            <person name="Brodie E.L."/>
            <person name="Williams K.H."/>
            <person name="Hubbard S.S."/>
            <person name="Banfield J.F."/>
        </authorList>
    </citation>
    <scope>NUCLEOTIDE SEQUENCE [LARGE SCALE GENOMIC DNA]</scope>
</reference>
<comment type="caution">
    <text evidence="1">The sequence shown here is derived from an EMBL/GenBank/DDBJ whole genome shotgun (WGS) entry which is preliminary data.</text>
</comment>
<proteinExistence type="predicted"/>
<evidence type="ECO:0000313" key="2">
    <source>
        <dbReference type="Proteomes" id="UP000177785"/>
    </source>
</evidence>
<dbReference type="EMBL" id="MHNL01000006">
    <property type="protein sequence ID" value="OGZ45576.1"/>
    <property type="molecule type" value="Genomic_DNA"/>
</dbReference>
<accession>A0A1G2G5N2</accession>
<sequence length="121" mass="14112">MSSQLKKQLFIFGDLNALGGYGFIPLRNPIWVEALKNEYGDIHDGLQIWLFALTEKNGKYDPTVFPGVIRDINKQDEYEIVVDEKDMEYLSESTRFKGYTIEDVIGKEWYDEIRNNTPELL</sequence>
<dbReference type="Proteomes" id="UP000177785">
    <property type="component" value="Unassembled WGS sequence"/>
</dbReference>
<evidence type="ECO:0000313" key="1">
    <source>
        <dbReference type="EMBL" id="OGZ45576.1"/>
    </source>
</evidence>
<organism evidence="1 2">
    <name type="scientific">Candidatus Ryanbacteria bacterium RIFCSPHIGHO2_01_FULL_48_27</name>
    <dbReference type="NCBI Taxonomy" id="1802115"/>
    <lineage>
        <taxon>Bacteria</taxon>
        <taxon>Candidatus Ryaniibacteriota</taxon>
    </lineage>
</organism>
<gene>
    <name evidence="1" type="ORF">A2756_00995</name>
</gene>
<name>A0A1G2G5N2_9BACT</name>
<dbReference type="AlphaFoldDB" id="A0A1G2G5N2"/>
<protein>
    <submittedName>
        <fullName evidence="1">Uncharacterized protein</fullName>
    </submittedName>
</protein>